<dbReference type="CDD" id="cd09917">
    <property type="entry name" value="F-box_SF"/>
    <property type="match status" value="1"/>
</dbReference>
<dbReference type="SUPFAM" id="SSF52047">
    <property type="entry name" value="RNI-like"/>
    <property type="match status" value="1"/>
</dbReference>
<protein>
    <recommendedName>
        <fullName evidence="3">F-box domain-containing protein</fullName>
    </recommendedName>
</protein>
<dbReference type="AlphaFoldDB" id="A0A433Q338"/>
<dbReference type="EMBL" id="RBNJ01016744">
    <property type="protein sequence ID" value="RUS24231.1"/>
    <property type="molecule type" value="Genomic_DNA"/>
</dbReference>
<evidence type="ECO:0000313" key="1">
    <source>
        <dbReference type="EMBL" id="RUS24231.1"/>
    </source>
</evidence>
<keyword evidence="2" id="KW-1185">Reference proteome</keyword>
<accession>A0A433Q338</accession>
<organism evidence="1 2">
    <name type="scientific">Jimgerdemannia flammicorona</name>
    <dbReference type="NCBI Taxonomy" id="994334"/>
    <lineage>
        <taxon>Eukaryota</taxon>
        <taxon>Fungi</taxon>
        <taxon>Fungi incertae sedis</taxon>
        <taxon>Mucoromycota</taxon>
        <taxon>Mucoromycotina</taxon>
        <taxon>Endogonomycetes</taxon>
        <taxon>Endogonales</taxon>
        <taxon>Endogonaceae</taxon>
        <taxon>Jimgerdemannia</taxon>
    </lineage>
</organism>
<dbReference type="Gene3D" id="3.80.10.10">
    <property type="entry name" value="Ribonuclease Inhibitor"/>
    <property type="match status" value="1"/>
</dbReference>
<dbReference type="Proteomes" id="UP000274822">
    <property type="component" value="Unassembled WGS sequence"/>
</dbReference>
<gene>
    <name evidence="1" type="ORF">BC938DRAFT_473912</name>
</gene>
<proteinExistence type="predicted"/>
<dbReference type="InterPro" id="IPR032675">
    <property type="entry name" value="LRR_dom_sf"/>
</dbReference>
<reference evidence="1 2" key="1">
    <citation type="journal article" date="2018" name="New Phytol.">
        <title>Phylogenomics of Endogonaceae and evolution of mycorrhizas within Mucoromycota.</title>
        <authorList>
            <person name="Chang Y."/>
            <person name="Desiro A."/>
            <person name="Na H."/>
            <person name="Sandor L."/>
            <person name="Lipzen A."/>
            <person name="Clum A."/>
            <person name="Barry K."/>
            <person name="Grigoriev I.V."/>
            <person name="Martin F.M."/>
            <person name="Stajich J.E."/>
            <person name="Smith M.E."/>
            <person name="Bonito G."/>
            <person name="Spatafora J.W."/>
        </authorList>
    </citation>
    <scope>NUCLEOTIDE SEQUENCE [LARGE SCALE GENOMIC DNA]</scope>
    <source>
        <strain evidence="1 2">AD002</strain>
    </source>
</reference>
<comment type="caution">
    <text evidence="1">The sequence shown here is derived from an EMBL/GenBank/DDBJ whole genome shotgun (WGS) entry which is preliminary data.</text>
</comment>
<name>A0A433Q338_9FUNG</name>
<evidence type="ECO:0008006" key="3">
    <source>
        <dbReference type="Google" id="ProtNLM"/>
    </source>
</evidence>
<evidence type="ECO:0000313" key="2">
    <source>
        <dbReference type="Proteomes" id="UP000274822"/>
    </source>
</evidence>
<sequence length="434" mass="49863">MEYTHRRERRLPPELLRKILNCFPSPYQTPLDEDAFLDLMAFSMVCYEWYNVARWLISDMVLKEHFPRLINSSGEKLRRFAALLSTSRTLSLGYTTHLTNSIITFEFGIDIDLQDRDALFKIADLGAPMRLRIIVEYSERRSSPSLDRELFLSRLSQHCSHIPGLELYFPRKRGSNHVRPPSDSPHLANFVRSMHSTLSSININDEPDAMTRAALSSCPNVRVAAFRRCNPRSVWDMLCGSRNLREITLCRLFDPVGTGVEDDDSSELGGDDDDTTMALSGTEILFKRLSFICMNFEVLEITSMRSVAEETSRLAMALEILVSCSRRLKRLSLSRVQYVDQRVIQAVAQHCQELESLEVHLTGVAIMWDEVTPSWPRLRNLNLSADRFGPEFVEQIVGPCDALQMLRLKSTSVWNPREALERRGFRLVNGQWER</sequence>